<organism evidence="2 3">
    <name type="scientific">Murimonas intestini</name>
    <dbReference type="NCBI Taxonomy" id="1337051"/>
    <lineage>
        <taxon>Bacteria</taxon>
        <taxon>Bacillati</taxon>
        <taxon>Bacillota</taxon>
        <taxon>Clostridia</taxon>
        <taxon>Lachnospirales</taxon>
        <taxon>Lachnospiraceae</taxon>
        <taxon>Murimonas</taxon>
    </lineage>
</organism>
<feature type="domain" description="Xylose isomerase-like TIM barrel" evidence="1">
    <location>
        <begin position="1"/>
        <end position="73"/>
    </location>
</feature>
<name>A0AB73T3P8_9FIRM</name>
<dbReference type="EMBL" id="QGGY01000006">
    <property type="protein sequence ID" value="PWJ75554.1"/>
    <property type="molecule type" value="Genomic_DNA"/>
</dbReference>
<dbReference type="InterPro" id="IPR036237">
    <property type="entry name" value="Xyl_isomerase-like_sf"/>
</dbReference>
<protein>
    <recommendedName>
        <fullName evidence="1">Xylose isomerase-like TIM barrel domain-containing protein</fullName>
    </recommendedName>
</protein>
<proteinExistence type="predicted"/>
<accession>A0AB73T3P8</accession>
<evidence type="ECO:0000259" key="1">
    <source>
        <dbReference type="Pfam" id="PF01261"/>
    </source>
</evidence>
<sequence length="104" mass="11950">MGFCYDCCHHSNYNPDDDLLSMYGKRLMALHLHDNGGKHSQHQLPFDGGIDWPCVMRKIAQTGYTGATALESMNWDYLDLTAEKFLQEAYVRAKRLDAFRLTAF</sequence>
<evidence type="ECO:0000313" key="2">
    <source>
        <dbReference type="EMBL" id="PWJ75554.1"/>
    </source>
</evidence>
<dbReference type="InterPro" id="IPR013022">
    <property type="entry name" value="Xyl_isomerase-like_TIM-brl"/>
</dbReference>
<dbReference type="Gene3D" id="3.20.20.150">
    <property type="entry name" value="Divalent-metal-dependent TIM barrel enzymes"/>
    <property type="match status" value="1"/>
</dbReference>
<dbReference type="AlphaFoldDB" id="A0AB73T3P8"/>
<keyword evidence="3" id="KW-1185">Reference proteome</keyword>
<dbReference type="Proteomes" id="UP000245412">
    <property type="component" value="Unassembled WGS sequence"/>
</dbReference>
<reference evidence="2 3" key="1">
    <citation type="submission" date="2018-05" db="EMBL/GenBank/DDBJ databases">
        <authorList>
            <person name="Goeker M."/>
            <person name="Huntemann M."/>
            <person name="Clum A."/>
            <person name="Pillay M."/>
            <person name="Palaniappan K."/>
            <person name="Varghese N."/>
            <person name="Mikhailova N."/>
            <person name="Stamatis D."/>
            <person name="Reddy T."/>
            <person name="Daum C."/>
            <person name="Shapiro N."/>
            <person name="Ivanova N."/>
            <person name="Kyrpides N."/>
            <person name="Woyke T."/>
        </authorList>
    </citation>
    <scope>NUCLEOTIDE SEQUENCE [LARGE SCALE GENOMIC DNA]</scope>
    <source>
        <strain evidence="2 3">DSM 26524</strain>
    </source>
</reference>
<comment type="caution">
    <text evidence="2">The sequence shown here is derived from an EMBL/GenBank/DDBJ whole genome shotgun (WGS) entry which is preliminary data.</text>
</comment>
<dbReference type="SUPFAM" id="SSF51658">
    <property type="entry name" value="Xylose isomerase-like"/>
    <property type="match status" value="1"/>
</dbReference>
<dbReference type="Pfam" id="PF01261">
    <property type="entry name" value="AP_endonuc_2"/>
    <property type="match status" value="1"/>
</dbReference>
<gene>
    <name evidence="2" type="ORF">C7383_106124</name>
</gene>
<evidence type="ECO:0000313" key="3">
    <source>
        <dbReference type="Proteomes" id="UP000245412"/>
    </source>
</evidence>